<accession>A0ABP0V3P7</accession>
<name>A0ABP0V3P7_9BRYO</name>
<dbReference type="EMBL" id="OZ019900">
    <property type="protein sequence ID" value="CAK9235088.1"/>
    <property type="molecule type" value="Genomic_DNA"/>
</dbReference>
<reference evidence="1" key="1">
    <citation type="submission" date="2024-02" db="EMBL/GenBank/DDBJ databases">
        <authorList>
            <consortium name="ELIXIR-Norway"/>
            <consortium name="Elixir Norway"/>
        </authorList>
    </citation>
    <scope>NUCLEOTIDE SEQUENCE</scope>
</reference>
<evidence type="ECO:0000313" key="1">
    <source>
        <dbReference type="EMBL" id="CAK9235088.1"/>
    </source>
</evidence>
<proteinExistence type="predicted"/>
<protein>
    <submittedName>
        <fullName evidence="1">Uncharacterized protein</fullName>
    </submittedName>
</protein>
<evidence type="ECO:0000313" key="2">
    <source>
        <dbReference type="Proteomes" id="UP001497512"/>
    </source>
</evidence>
<gene>
    <name evidence="1" type="ORF">CSSPTR1EN2_LOCUS22542</name>
</gene>
<organism evidence="1 2">
    <name type="scientific">Sphagnum troendelagicum</name>
    <dbReference type="NCBI Taxonomy" id="128251"/>
    <lineage>
        <taxon>Eukaryota</taxon>
        <taxon>Viridiplantae</taxon>
        <taxon>Streptophyta</taxon>
        <taxon>Embryophyta</taxon>
        <taxon>Bryophyta</taxon>
        <taxon>Sphagnophytina</taxon>
        <taxon>Sphagnopsida</taxon>
        <taxon>Sphagnales</taxon>
        <taxon>Sphagnaceae</taxon>
        <taxon>Sphagnum</taxon>
    </lineage>
</organism>
<sequence>MVMLEVELPEEKKTIEWDMMHPTFKQIKEKLELNGVPKTWFVEICRRKGWVSPDDNARLRNVKKLIIRASPILAKPNPSCTDQTSEDSKVLMGQKPDITDMFENVISYVGRVFVCTKDCKQGNITDVENCRGTVGLVGTSGESIGCWHTVEVALGQKGEGKYKVFIEYPNYGGPQSLMFEARIKDDLCSPELDLFVAEPVDPLKHKTTHLPCALDVSLADNVHCFGFLEVLDRKIIATYKNRKVVQGSEKCQVVEEPEIKRRLKLPAIFSGRVCFNGWKQAVADYLCFPNCSGGLVVDDWGCLKGIHVAAFRIGRKLRFHSLKVAKTKFKATQSKIDLQKSLQNLYDGVNTFCADTAFSLNASNSEIATFVPVQIFQESLQLARLRLIVRKGDDKPSSSIKFGRENIDPKKSCLQEGQQNIQEDMTDSTKIQARKENASSKLNHHQLNPCI</sequence>
<keyword evidence="2" id="KW-1185">Reference proteome</keyword>
<dbReference type="Proteomes" id="UP001497512">
    <property type="component" value="Chromosome 8"/>
</dbReference>